<feature type="compositionally biased region" description="Polar residues" evidence="1">
    <location>
        <begin position="22"/>
        <end position="31"/>
    </location>
</feature>
<accession>A0A2X0N8S8</accession>
<dbReference type="AlphaFoldDB" id="A0A2X0N8S8"/>
<gene>
    <name evidence="2" type="ORF">BZ3500_MVSOF-1268-A1-R1_CHR10-2G02895</name>
</gene>
<dbReference type="OrthoDB" id="2527654at2759"/>
<feature type="region of interest" description="Disordered" evidence="1">
    <location>
        <begin position="1"/>
        <end position="59"/>
    </location>
</feature>
<proteinExistence type="predicted"/>
<dbReference type="PANTHER" id="PTHR38703:SF1">
    <property type="entry name" value="ALLERGEN"/>
    <property type="match status" value="1"/>
</dbReference>
<keyword evidence="3" id="KW-1185">Reference proteome</keyword>
<dbReference type="PANTHER" id="PTHR38703">
    <property type="entry name" value="CHROMOSOME 8, WHOLE GENOME SHOTGUN SEQUENCE"/>
    <property type="match status" value="1"/>
</dbReference>
<evidence type="ECO:0000313" key="2">
    <source>
        <dbReference type="EMBL" id="SDA01696.1"/>
    </source>
</evidence>
<organism evidence="2 3">
    <name type="scientific">Microbotryum saponariae</name>
    <dbReference type="NCBI Taxonomy" id="289078"/>
    <lineage>
        <taxon>Eukaryota</taxon>
        <taxon>Fungi</taxon>
        <taxon>Dikarya</taxon>
        <taxon>Basidiomycota</taxon>
        <taxon>Pucciniomycotina</taxon>
        <taxon>Microbotryomycetes</taxon>
        <taxon>Microbotryales</taxon>
        <taxon>Microbotryaceae</taxon>
        <taxon>Microbotryum</taxon>
    </lineage>
</organism>
<sequence length="244" mass="27393">MTSPNTAPFDPTTRAASHDTTLHGLQTSGVATSLPVARTSQSSDIPSSRVNTTPKRTSSVTFTAPLLDEPAQVLKRGPRTVETDSNDGASHFGSAGADVRLNALTEKATHDVRTLQTVIHDHKHHHETEYVTRLRDLHIHHHHIQHHVQPLVDDSSSKEQHFYQSMPVQEKIEQRTNSPNDLELWALLNKQRHTETQTCHERIVIQNGEQVLETVHCHVHNIIQPVIYRDRPVPSVCTSPNVVR</sequence>
<protein>
    <submittedName>
        <fullName evidence="2">BZ3500_MvSof-1268-A1-R1_Chr10-2g02895 protein</fullName>
    </submittedName>
</protein>
<name>A0A2X0N8S8_9BASI</name>
<evidence type="ECO:0000256" key="1">
    <source>
        <dbReference type="SAM" id="MobiDB-lite"/>
    </source>
</evidence>
<evidence type="ECO:0000313" key="3">
    <source>
        <dbReference type="Proteomes" id="UP000249723"/>
    </source>
</evidence>
<dbReference type="Proteomes" id="UP000249723">
    <property type="component" value="Unassembled WGS sequence"/>
</dbReference>
<reference evidence="3" key="1">
    <citation type="submission" date="2016-10" db="EMBL/GenBank/DDBJ databases">
        <authorList>
            <person name="Jeantristanb JTB J.-T."/>
            <person name="Ricardo R."/>
        </authorList>
    </citation>
    <scope>NUCLEOTIDE SEQUENCE [LARGE SCALE GENOMIC DNA]</scope>
</reference>
<feature type="compositionally biased region" description="Polar residues" evidence="1">
    <location>
        <begin position="38"/>
        <end position="59"/>
    </location>
</feature>
<dbReference type="EMBL" id="FMWP01000117">
    <property type="protein sequence ID" value="SDA01696.1"/>
    <property type="molecule type" value="Genomic_DNA"/>
</dbReference>